<comment type="caution">
    <text evidence="1">The sequence shown here is derived from an EMBL/GenBank/DDBJ whole genome shotgun (WGS) entry which is preliminary data.</text>
</comment>
<reference evidence="1" key="1">
    <citation type="submission" date="2021-02" db="EMBL/GenBank/DDBJ databases">
        <authorList>
            <person name="Nowell W R."/>
        </authorList>
    </citation>
    <scope>NUCLEOTIDE SEQUENCE</scope>
</reference>
<protein>
    <submittedName>
        <fullName evidence="1">Uncharacterized protein</fullName>
    </submittedName>
</protein>
<evidence type="ECO:0000313" key="2">
    <source>
        <dbReference type="Proteomes" id="UP000676336"/>
    </source>
</evidence>
<accession>A0A8S2ZD30</accession>
<dbReference type="GO" id="GO:0003676">
    <property type="term" value="F:nucleic acid binding"/>
    <property type="evidence" value="ECO:0007669"/>
    <property type="project" value="InterPro"/>
</dbReference>
<name>A0A8S2ZD30_9BILA</name>
<dbReference type="Gene3D" id="3.30.420.10">
    <property type="entry name" value="Ribonuclease H-like superfamily/Ribonuclease H"/>
    <property type="match status" value="1"/>
</dbReference>
<sequence>MADIIANVNIDEVFCRYGMPTFILSNNGPECIADLFTETRKALCIRRKLTAAYHA</sequence>
<dbReference type="SUPFAM" id="SSF53098">
    <property type="entry name" value="Ribonuclease H-like"/>
    <property type="match status" value="1"/>
</dbReference>
<dbReference type="InterPro" id="IPR012337">
    <property type="entry name" value="RNaseH-like_sf"/>
</dbReference>
<feature type="non-terminal residue" evidence="1">
    <location>
        <position position="55"/>
    </location>
</feature>
<dbReference type="EMBL" id="CAJOBI010106834">
    <property type="protein sequence ID" value="CAF4614238.1"/>
    <property type="molecule type" value="Genomic_DNA"/>
</dbReference>
<evidence type="ECO:0000313" key="1">
    <source>
        <dbReference type="EMBL" id="CAF4614238.1"/>
    </source>
</evidence>
<gene>
    <name evidence="1" type="ORF">SMN809_LOCUS39613</name>
</gene>
<dbReference type="Proteomes" id="UP000676336">
    <property type="component" value="Unassembled WGS sequence"/>
</dbReference>
<proteinExistence type="predicted"/>
<organism evidence="1 2">
    <name type="scientific">Rotaria magnacalcarata</name>
    <dbReference type="NCBI Taxonomy" id="392030"/>
    <lineage>
        <taxon>Eukaryota</taxon>
        <taxon>Metazoa</taxon>
        <taxon>Spiralia</taxon>
        <taxon>Gnathifera</taxon>
        <taxon>Rotifera</taxon>
        <taxon>Eurotatoria</taxon>
        <taxon>Bdelloidea</taxon>
        <taxon>Philodinida</taxon>
        <taxon>Philodinidae</taxon>
        <taxon>Rotaria</taxon>
    </lineage>
</organism>
<dbReference type="InterPro" id="IPR036397">
    <property type="entry name" value="RNaseH_sf"/>
</dbReference>
<dbReference type="AlphaFoldDB" id="A0A8S2ZD30"/>